<gene>
    <name evidence="2" type="ORF">PHIM7_219</name>
</gene>
<keyword evidence="3" id="KW-1185">Reference proteome</keyword>
<evidence type="ECO:0000256" key="1">
    <source>
        <dbReference type="SAM" id="Phobius"/>
    </source>
</evidence>
<keyword evidence="1" id="KW-1133">Transmembrane helix</keyword>
<evidence type="ECO:0000313" key="2">
    <source>
        <dbReference type="EMBL" id="AKF12764.1"/>
    </source>
</evidence>
<evidence type="ECO:0000313" key="3">
    <source>
        <dbReference type="Proteomes" id="UP000221947"/>
    </source>
</evidence>
<reference evidence="2 3" key="1">
    <citation type="submission" date="2015-04" db="EMBL/GenBank/DDBJ databases">
        <authorList>
            <person name="Schouten J.T."/>
            <person name="Crockett J.T."/>
            <person name="Hodson T.S."/>
            <person name="Hyde J.R."/>
            <person name="Smith T.A."/>
            <person name="Merrill B.D."/>
            <person name="Crook M.B."/>
            <person name="Griffitts J.S."/>
            <person name="Burnett S.H."/>
            <person name="Grose J.H."/>
            <person name="Breakwell D.P."/>
        </authorList>
    </citation>
    <scope>NUCLEOTIDE SEQUENCE [LARGE SCALE GENOMIC DNA]</scope>
</reference>
<keyword evidence="1" id="KW-0472">Membrane</keyword>
<dbReference type="EMBL" id="KR052480">
    <property type="protein sequence ID" value="AKF12764.1"/>
    <property type="molecule type" value="Genomic_DNA"/>
</dbReference>
<organism evidence="2 3">
    <name type="scientific">Sinorhizobium phage phiM7</name>
    <dbReference type="NCBI Taxonomy" id="1647403"/>
    <lineage>
        <taxon>Viruses</taxon>
        <taxon>Duplodnaviria</taxon>
        <taxon>Heunggongvirae</taxon>
        <taxon>Uroviricota</taxon>
        <taxon>Caudoviricetes</taxon>
        <taxon>Emdodecavirus</taxon>
        <taxon>Emdodecavirus M7</taxon>
    </lineage>
</organism>
<dbReference type="Proteomes" id="UP000221947">
    <property type="component" value="Segment"/>
</dbReference>
<name>A0A0F6WBT5_9CAUD</name>
<feature type="transmembrane region" description="Helical" evidence="1">
    <location>
        <begin position="12"/>
        <end position="33"/>
    </location>
</feature>
<proteinExistence type="predicted"/>
<protein>
    <recommendedName>
        <fullName evidence="4">Transmembrane protein</fullName>
    </recommendedName>
</protein>
<evidence type="ECO:0008006" key="4">
    <source>
        <dbReference type="Google" id="ProtNLM"/>
    </source>
</evidence>
<accession>A0A0F6WBT5</accession>
<keyword evidence="1" id="KW-0812">Transmembrane</keyword>
<sequence>MIDVIIDVISELPWQVLLILLVIALFIYIAILLI</sequence>